<name>A0A2W4UM94_9CYAN</name>
<reference evidence="8" key="1">
    <citation type="submission" date="2018-04" db="EMBL/GenBank/DDBJ databases">
        <authorList>
            <person name="Cornet L."/>
        </authorList>
    </citation>
    <scope>NUCLEOTIDE SEQUENCE [LARGE SCALE GENOMIC DNA]</scope>
</reference>
<reference evidence="7 8" key="2">
    <citation type="submission" date="2018-06" db="EMBL/GenBank/DDBJ databases">
        <title>Metagenomic assembly of (sub)arctic Cyanobacteria and their associated microbiome from non-axenic cultures.</title>
        <authorList>
            <person name="Baurain D."/>
        </authorList>
    </citation>
    <scope>NUCLEOTIDE SEQUENCE [LARGE SCALE GENOMIC DNA]</scope>
    <source>
        <strain evidence="7">ULC129bin1</strain>
    </source>
</reference>
<evidence type="ECO:0000259" key="6">
    <source>
        <dbReference type="Pfam" id="PF01471"/>
    </source>
</evidence>
<feature type="region of interest" description="Disordered" evidence="3">
    <location>
        <begin position="115"/>
        <end position="156"/>
    </location>
</feature>
<organism evidence="7 8">
    <name type="scientific">Leptolyngbya foveolarum</name>
    <dbReference type="NCBI Taxonomy" id="47253"/>
    <lineage>
        <taxon>Bacteria</taxon>
        <taxon>Bacillati</taxon>
        <taxon>Cyanobacteriota</taxon>
        <taxon>Cyanophyceae</taxon>
        <taxon>Leptolyngbyales</taxon>
        <taxon>Leptolyngbyaceae</taxon>
        <taxon>Leptolyngbya group</taxon>
        <taxon>Leptolyngbya</taxon>
    </lineage>
</organism>
<evidence type="ECO:0000313" key="8">
    <source>
        <dbReference type="Proteomes" id="UP000249354"/>
    </source>
</evidence>
<keyword evidence="5" id="KW-0732">Signal</keyword>
<evidence type="ECO:0000256" key="1">
    <source>
        <dbReference type="ARBA" id="ARBA00022549"/>
    </source>
</evidence>
<feature type="signal peptide" evidence="5">
    <location>
        <begin position="1"/>
        <end position="20"/>
    </location>
</feature>
<keyword evidence="4" id="KW-1133">Transmembrane helix</keyword>
<evidence type="ECO:0000256" key="5">
    <source>
        <dbReference type="SAM" id="SignalP"/>
    </source>
</evidence>
<dbReference type="InterPro" id="IPR011989">
    <property type="entry name" value="ARM-like"/>
</dbReference>
<dbReference type="InterPro" id="IPR036365">
    <property type="entry name" value="PGBD-like_sf"/>
</dbReference>
<dbReference type="Proteomes" id="UP000249354">
    <property type="component" value="Unassembled WGS sequence"/>
</dbReference>
<keyword evidence="4" id="KW-0812">Transmembrane</keyword>
<dbReference type="GO" id="GO:0030089">
    <property type="term" value="C:phycobilisome"/>
    <property type="evidence" value="ECO:0007669"/>
    <property type="project" value="UniProtKB-KW"/>
</dbReference>
<sequence>MIRRSTLVLLTCLSALSVPAIQTKSVAQTPVVQGTPAGDINLFKGLGIGSRGEAVRQLQRRLTESSYYSGPIDGLYGLETQRAIVALQRASGLEDTGTLNEATWQALESGAQASSESEFEFNEAEAGNPAIAPPTEREAENKLPSGGEIAGVPAVENEPTDGIKPVFALGFGLVALLGSFGIGFFVANRNKRKANDDRGWGTSNSDAVGVDLALIENSAVPIAPNSALSAGAQGAQQSAPVFNQGYGQGYAQMGATGPLSQIDVIEGLLGELRNPDPAKRRKAIWELGQQGNSIAVQPLVDAMPNADSKEKSLLLAALSEIGIRSLRPMNRAMAIAFQDPSSEVRKNAIRDLSRVYDLVVQISHMLGHAAEDEDPEVRQTATWALDKLNHIRKAQDVDTSSIRSFSGSGATPIDLLSSEASIRRSQEMR</sequence>
<dbReference type="Gene3D" id="1.10.101.10">
    <property type="entry name" value="PGBD-like superfamily/PGBD"/>
    <property type="match status" value="1"/>
</dbReference>
<comment type="caution">
    <text evidence="7">The sequence shown here is derived from an EMBL/GenBank/DDBJ whole genome shotgun (WGS) entry which is preliminary data.</text>
</comment>
<evidence type="ECO:0000256" key="2">
    <source>
        <dbReference type="ARBA" id="ARBA00022738"/>
    </source>
</evidence>
<dbReference type="AlphaFoldDB" id="A0A2W4UM94"/>
<evidence type="ECO:0000313" key="7">
    <source>
        <dbReference type="EMBL" id="PZO21963.1"/>
    </source>
</evidence>
<accession>A0A2W4UM94</accession>
<dbReference type="InterPro" id="IPR002477">
    <property type="entry name" value="Peptidoglycan-bd-like"/>
</dbReference>
<dbReference type="Pfam" id="PF01471">
    <property type="entry name" value="PG_binding_1"/>
    <property type="match status" value="1"/>
</dbReference>
<keyword evidence="1" id="KW-0042">Antenna complex</keyword>
<feature type="domain" description="Peptidoglycan binding-like" evidence="6">
    <location>
        <begin position="51"/>
        <end position="107"/>
    </location>
</feature>
<keyword evidence="2" id="KW-0605">Phycobilisome</keyword>
<dbReference type="EMBL" id="QBMC01000015">
    <property type="protein sequence ID" value="PZO21963.1"/>
    <property type="molecule type" value="Genomic_DNA"/>
</dbReference>
<dbReference type="Gene3D" id="1.25.10.10">
    <property type="entry name" value="Leucine-rich Repeat Variant"/>
    <property type="match status" value="1"/>
</dbReference>
<evidence type="ECO:0000256" key="3">
    <source>
        <dbReference type="SAM" id="MobiDB-lite"/>
    </source>
</evidence>
<evidence type="ECO:0000256" key="4">
    <source>
        <dbReference type="SAM" id="Phobius"/>
    </source>
</evidence>
<proteinExistence type="predicted"/>
<protein>
    <recommendedName>
        <fullName evidence="6">Peptidoglycan binding-like domain-containing protein</fullName>
    </recommendedName>
</protein>
<dbReference type="SUPFAM" id="SSF47090">
    <property type="entry name" value="PGBD-like"/>
    <property type="match status" value="1"/>
</dbReference>
<keyword evidence="4" id="KW-0472">Membrane</keyword>
<feature type="transmembrane region" description="Helical" evidence="4">
    <location>
        <begin position="166"/>
        <end position="187"/>
    </location>
</feature>
<dbReference type="InterPro" id="IPR036366">
    <property type="entry name" value="PGBDSf"/>
</dbReference>
<dbReference type="InterPro" id="IPR016024">
    <property type="entry name" value="ARM-type_fold"/>
</dbReference>
<dbReference type="SUPFAM" id="SSF48371">
    <property type="entry name" value="ARM repeat"/>
    <property type="match status" value="1"/>
</dbReference>
<dbReference type="Pfam" id="PF13646">
    <property type="entry name" value="HEAT_2"/>
    <property type="match status" value="1"/>
</dbReference>
<gene>
    <name evidence="7" type="ORF">DCF25_03935</name>
</gene>
<feature type="chain" id="PRO_5015968981" description="Peptidoglycan binding-like domain-containing protein" evidence="5">
    <location>
        <begin position="21"/>
        <end position="429"/>
    </location>
</feature>